<keyword evidence="2" id="KW-1185">Reference proteome</keyword>
<reference evidence="1" key="2">
    <citation type="submission" date="2020-11" db="EMBL/GenBank/DDBJ databases">
        <authorList>
            <person name="McCartney M.A."/>
            <person name="Auch B."/>
            <person name="Kono T."/>
            <person name="Mallez S."/>
            <person name="Becker A."/>
            <person name="Gohl D.M."/>
            <person name="Silverstein K.A.T."/>
            <person name="Koren S."/>
            <person name="Bechman K.B."/>
            <person name="Herman A."/>
            <person name="Abrahante J.E."/>
            <person name="Garbe J."/>
        </authorList>
    </citation>
    <scope>NUCLEOTIDE SEQUENCE</scope>
    <source>
        <strain evidence="1">Duluth1</strain>
        <tissue evidence="1">Whole animal</tissue>
    </source>
</reference>
<proteinExistence type="predicted"/>
<gene>
    <name evidence="1" type="ORF">DPMN_170786</name>
</gene>
<accession>A0A9D4DXP1</accession>
<comment type="caution">
    <text evidence="1">The sequence shown here is derived from an EMBL/GenBank/DDBJ whole genome shotgun (WGS) entry which is preliminary data.</text>
</comment>
<dbReference type="Proteomes" id="UP000828390">
    <property type="component" value="Unassembled WGS sequence"/>
</dbReference>
<dbReference type="EMBL" id="JAIWYP010000009">
    <property type="protein sequence ID" value="KAH3769516.1"/>
    <property type="molecule type" value="Genomic_DNA"/>
</dbReference>
<evidence type="ECO:0000313" key="1">
    <source>
        <dbReference type="EMBL" id="KAH3769516.1"/>
    </source>
</evidence>
<evidence type="ECO:0000313" key="2">
    <source>
        <dbReference type="Proteomes" id="UP000828390"/>
    </source>
</evidence>
<protein>
    <submittedName>
        <fullName evidence="1">Uncharacterized protein</fullName>
    </submittedName>
</protein>
<name>A0A9D4DXP1_DREPO</name>
<organism evidence="1 2">
    <name type="scientific">Dreissena polymorpha</name>
    <name type="common">Zebra mussel</name>
    <name type="synonym">Mytilus polymorpha</name>
    <dbReference type="NCBI Taxonomy" id="45954"/>
    <lineage>
        <taxon>Eukaryota</taxon>
        <taxon>Metazoa</taxon>
        <taxon>Spiralia</taxon>
        <taxon>Lophotrochozoa</taxon>
        <taxon>Mollusca</taxon>
        <taxon>Bivalvia</taxon>
        <taxon>Autobranchia</taxon>
        <taxon>Heteroconchia</taxon>
        <taxon>Euheterodonta</taxon>
        <taxon>Imparidentia</taxon>
        <taxon>Neoheterodontei</taxon>
        <taxon>Myida</taxon>
        <taxon>Dreissenoidea</taxon>
        <taxon>Dreissenidae</taxon>
        <taxon>Dreissena</taxon>
    </lineage>
</organism>
<sequence length="85" mass="8948">MSSLLNARGKLGNLDTDFLISQSAAVRPLHGGNAGDSNRVYDIPSFDSQIIVLDSEKASISVGLSGSGKEFQVSEKSNISVNAKH</sequence>
<reference evidence="1" key="1">
    <citation type="journal article" date="2019" name="bioRxiv">
        <title>The Genome of the Zebra Mussel, Dreissena polymorpha: A Resource for Invasive Species Research.</title>
        <authorList>
            <person name="McCartney M.A."/>
            <person name="Auch B."/>
            <person name="Kono T."/>
            <person name="Mallez S."/>
            <person name="Zhang Y."/>
            <person name="Obille A."/>
            <person name="Becker A."/>
            <person name="Abrahante J.E."/>
            <person name="Garbe J."/>
            <person name="Badalamenti J.P."/>
            <person name="Herman A."/>
            <person name="Mangelson H."/>
            <person name="Liachko I."/>
            <person name="Sullivan S."/>
            <person name="Sone E.D."/>
            <person name="Koren S."/>
            <person name="Silverstein K.A.T."/>
            <person name="Beckman K.B."/>
            <person name="Gohl D.M."/>
        </authorList>
    </citation>
    <scope>NUCLEOTIDE SEQUENCE</scope>
    <source>
        <strain evidence="1">Duluth1</strain>
        <tissue evidence="1">Whole animal</tissue>
    </source>
</reference>
<dbReference type="AlphaFoldDB" id="A0A9D4DXP1"/>